<sequence>MTTDKKPTKAEIKELEAQIKADQEKPVRENERRVRVGAAFQDAVKEMSQAPPMTNNEVAKWVKDQRKEIEDLENDR</sequence>
<organism evidence="1 2">
    <name type="scientific">Candidatus Saccharimonas aalborgensis</name>
    <dbReference type="NCBI Taxonomy" id="1332188"/>
    <lineage>
        <taxon>Bacteria</taxon>
        <taxon>Candidatus Saccharimonadota</taxon>
        <taxon>Candidatus Saccharimonadia</taxon>
        <taxon>Candidatus Saccharimonadales</taxon>
        <taxon>Candidatus Saccharimonadaceae</taxon>
        <taxon>Candidatus Saccharimonas</taxon>
    </lineage>
</organism>
<dbReference type="STRING" id="1332188.L336_0824"/>
<reference evidence="1 2" key="1">
    <citation type="journal article" date="2013" name="Nat. Biotechnol.">
        <title>Genome sequences of rare, uncultured bacteria obtained by differential coverage binning of multiple metagenomes.</title>
        <authorList>
            <person name="Albertsen M."/>
            <person name="Hugenholtz P."/>
            <person name="Skarshewski A."/>
            <person name="Nielsen K.L."/>
            <person name="Tyson G.W."/>
            <person name="Nielsen P.H."/>
        </authorList>
    </citation>
    <scope>NUCLEOTIDE SEQUENCE [LARGE SCALE GENOMIC DNA]</scope>
    <source>
        <strain evidence="1">TM71</strain>
    </source>
</reference>
<proteinExistence type="predicted"/>
<dbReference type="EMBL" id="CP005957">
    <property type="protein sequence ID" value="AGL62526.1"/>
    <property type="molecule type" value="Genomic_DNA"/>
</dbReference>
<name>R4PZ48_9BACT</name>
<dbReference type="HOGENOM" id="CLU_2647819_0_0_0"/>
<keyword evidence="2" id="KW-1185">Reference proteome</keyword>
<evidence type="ECO:0000313" key="1">
    <source>
        <dbReference type="EMBL" id="AGL62526.1"/>
    </source>
</evidence>
<dbReference type="KEGG" id="saal:L336_0824"/>
<accession>R4PZ48</accession>
<dbReference type="AlphaFoldDB" id="R4PZ48"/>
<dbReference type="Proteomes" id="UP000013893">
    <property type="component" value="Chromosome"/>
</dbReference>
<gene>
    <name evidence="1" type="ORF">L336_0824</name>
</gene>
<evidence type="ECO:0000313" key="2">
    <source>
        <dbReference type="Proteomes" id="UP000013893"/>
    </source>
</evidence>
<protein>
    <submittedName>
        <fullName evidence="1">Uncharacterized protein</fullName>
    </submittedName>
</protein>
<dbReference type="RefSeq" id="WP_015641976.1">
    <property type="nucleotide sequence ID" value="NC_021219.1"/>
</dbReference>